<dbReference type="PANTHER" id="PTHR40465">
    <property type="entry name" value="CHROMOSOME 1, WHOLE GENOME SHOTGUN SEQUENCE"/>
    <property type="match status" value="1"/>
</dbReference>
<sequence length="334" mass="36231">MASAPPTASAPGLQGALPQLPALDNTFGALLIGTFIGLMQYGWTAHQCYNYFRTYQKDMWLLKGLVTVVLVLETFHSVLCMHFCYYYLTSNYFKPAALAQGVWSINLLGVSTGAVILVSQLFFLRRVYLIGRKFRPLVAFCGVLLLTEFGFATAVTVDTFLHPTLHNSNQAWMNSAGVGIAALADTLLTAALTFSLHQSRTGIKRTDGIIDLLILYAINTGLVTGIFNILSFVFAIAMPNNLIYAGLDIVATKLYANSLMAVLNSRRSLAEHGQGLVQSSSINMSVLQRSRTTGTGAGRRNNSMGAIDIKVTQETMMANDSLYGDQQKGFAGAV</sequence>
<organism evidence="3 4">
    <name type="scientific">Lentinus brumalis</name>
    <dbReference type="NCBI Taxonomy" id="2498619"/>
    <lineage>
        <taxon>Eukaryota</taxon>
        <taxon>Fungi</taxon>
        <taxon>Dikarya</taxon>
        <taxon>Basidiomycota</taxon>
        <taxon>Agaricomycotina</taxon>
        <taxon>Agaricomycetes</taxon>
        <taxon>Polyporales</taxon>
        <taxon>Polyporaceae</taxon>
        <taxon>Lentinus</taxon>
    </lineage>
</organism>
<accession>A0A371DDU6</accession>
<dbReference type="Pfam" id="PF20152">
    <property type="entry name" value="DUF6534"/>
    <property type="match status" value="1"/>
</dbReference>
<keyword evidence="1" id="KW-0812">Transmembrane</keyword>
<dbReference type="Proteomes" id="UP000256964">
    <property type="component" value="Unassembled WGS sequence"/>
</dbReference>
<evidence type="ECO:0000313" key="3">
    <source>
        <dbReference type="EMBL" id="RDX50711.1"/>
    </source>
</evidence>
<evidence type="ECO:0000256" key="1">
    <source>
        <dbReference type="SAM" id="Phobius"/>
    </source>
</evidence>
<gene>
    <name evidence="3" type="ORF">OH76DRAFT_1482116</name>
</gene>
<keyword evidence="4" id="KW-1185">Reference proteome</keyword>
<dbReference type="PANTHER" id="PTHR40465:SF1">
    <property type="entry name" value="DUF6534 DOMAIN-CONTAINING PROTEIN"/>
    <property type="match status" value="1"/>
</dbReference>
<feature type="domain" description="DUF6534" evidence="2">
    <location>
        <begin position="181"/>
        <end position="268"/>
    </location>
</feature>
<feature type="transmembrane region" description="Helical" evidence="1">
    <location>
        <begin position="136"/>
        <end position="157"/>
    </location>
</feature>
<reference evidence="3 4" key="1">
    <citation type="journal article" date="2018" name="Biotechnol. Biofuels">
        <title>Integrative visual omics of the white-rot fungus Polyporus brumalis exposes the biotechnological potential of its oxidative enzymes for delignifying raw plant biomass.</title>
        <authorList>
            <person name="Miyauchi S."/>
            <person name="Rancon A."/>
            <person name="Drula E."/>
            <person name="Hage H."/>
            <person name="Chaduli D."/>
            <person name="Favel A."/>
            <person name="Grisel S."/>
            <person name="Henrissat B."/>
            <person name="Herpoel-Gimbert I."/>
            <person name="Ruiz-Duenas F.J."/>
            <person name="Chevret D."/>
            <person name="Hainaut M."/>
            <person name="Lin J."/>
            <person name="Wang M."/>
            <person name="Pangilinan J."/>
            <person name="Lipzen A."/>
            <person name="Lesage-Meessen L."/>
            <person name="Navarro D."/>
            <person name="Riley R."/>
            <person name="Grigoriev I.V."/>
            <person name="Zhou S."/>
            <person name="Raouche S."/>
            <person name="Rosso M.N."/>
        </authorList>
    </citation>
    <scope>NUCLEOTIDE SEQUENCE [LARGE SCALE GENOMIC DNA]</scope>
    <source>
        <strain evidence="3 4">BRFM 1820</strain>
    </source>
</reference>
<feature type="transmembrane region" description="Helical" evidence="1">
    <location>
        <begin position="65"/>
        <end position="88"/>
    </location>
</feature>
<evidence type="ECO:0000259" key="2">
    <source>
        <dbReference type="Pfam" id="PF20152"/>
    </source>
</evidence>
<feature type="transmembrane region" description="Helical" evidence="1">
    <location>
        <begin position="177"/>
        <end position="197"/>
    </location>
</feature>
<protein>
    <recommendedName>
        <fullName evidence="2">DUF6534 domain-containing protein</fullName>
    </recommendedName>
</protein>
<feature type="transmembrane region" description="Helical" evidence="1">
    <location>
        <begin position="27"/>
        <end position="44"/>
    </location>
</feature>
<evidence type="ECO:0000313" key="4">
    <source>
        <dbReference type="Proteomes" id="UP000256964"/>
    </source>
</evidence>
<dbReference type="STRING" id="139420.A0A371DDU6"/>
<name>A0A371DDU6_9APHY</name>
<proteinExistence type="predicted"/>
<feature type="transmembrane region" description="Helical" evidence="1">
    <location>
        <begin position="209"/>
        <end position="236"/>
    </location>
</feature>
<dbReference type="InterPro" id="IPR045339">
    <property type="entry name" value="DUF6534"/>
</dbReference>
<dbReference type="EMBL" id="KZ857398">
    <property type="protein sequence ID" value="RDX50711.1"/>
    <property type="molecule type" value="Genomic_DNA"/>
</dbReference>
<keyword evidence="1" id="KW-1133">Transmembrane helix</keyword>
<dbReference type="OrthoDB" id="2535105at2759"/>
<dbReference type="AlphaFoldDB" id="A0A371DDU6"/>
<keyword evidence="1" id="KW-0472">Membrane</keyword>
<feature type="transmembrane region" description="Helical" evidence="1">
    <location>
        <begin position="100"/>
        <end position="124"/>
    </location>
</feature>